<reference evidence="1 2" key="1">
    <citation type="submission" date="2015-11" db="EMBL/GenBank/DDBJ databases">
        <title>Exploring the genomic traits of fungus-feeding bacterial genus Collimonas.</title>
        <authorList>
            <person name="Song C."/>
            <person name="Schmidt R."/>
            <person name="de Jager V."/>
            <person name="Krzyzanowska D."/>
            <person name="Jongedijk E."/>
            <person name="Cankar K."/>
            <person name="Beekwilder J."/>
            <person name="van Veen A."/>
            <person name="de Boer W."/>
            <person name="van Veen J.A."/>
            <person name="Garbeva P."/>
        </authorList>
    </citation>
    <scope>NUCLEOTIDE SEQUENCE [LARGE SCALE GENOMIC DNA]</scope>
    <source>
        <strain evidence="1 2">Ter91</strain>
    </source>
</reference>
<accession>A0A127Q7S4</accession>
<dbReference type="KEGG" id="cpra:CPter91_3346"/>
<dbReference type="PATRIC" id="fig|279113.9.peg.3303"/>
<dbReference type="AlphaFoldDB" id="A0A127Q7S4"/>
<evidence type="ECO:0000313" key="1">
    <source>
        <dbReference type="EMBL" id="AMP05672.1"/>
    </source>
</evidence>
<dbReference type="EMBL" id="CP013234">
    <property type="protein sequence ID" value="AMP05672.1"/>
    <property type="molecule type" value="Genomic_DNA"/>
</dbReference>
<proteinExistence type="predicted"/>
<name>A0A127Q7S4_9BURK</name>
<protein>
    <submittedName>
        <fullName evidence="1">Uncharacterized protein</fullName>
    </submittedName>
</protein>
<sequence length="38" mass="4320">MPENCAQAGWSSCLIEGKTTCFIYENPQKRQPKRVSFA</sequence>
<organism evidence="1 2">
    <name type="scientific">Collimonas pratensis</name>
    <dbReference type="NCBI Taxonomy" id="279113"/>
    <lineage>
        <taxon>Bacteria</taxon>
        <taxon>Pseudomonadati</taxon>
        <taxon>Pseudomonadota</taxon>
        <taxon>Betaproteobacteria</taxon>
        <taxon>Burkholderiales</taxon>
        <taxon>Oxalobacteraceae</taxon>
        <taxon>Collimonas</taxon>
    </lineage>
</organism>
<dbReference type="STRING" id="279113.CPter91_3346"/>
<evidence type="ECO:0000313" key="2">
    <source>
        <dbReference type="Proteomes" id="UP000074561"/>
    </source>
</evidence>
<gene>
    <name evidence="1" type="ORF">CPter91_3346</name>
</gene>
<dbReference type="Proteomes" id="UP000074561">
    <property type="component" value="Chromosome"/>
</dbReference>